<dbReference type="OrthoDB" id="2910404at2"/>
<evidence type="ECO:0000313" key="2">
    <source>
        <dbReference type="Proteomes" id="UP000233375"/>
    </source>
</evidence>
<protein>
    <submittedName>
        <fullName evidence="1">Terminase</fullName>
    </submittedName>
</protein>
<sequence length="67" mass="7520">MKRTKEIIINQDMSIQEIIEPGKIKILVLDGNKGTASSCEAVNHGETVIETVNGQSRRIHFRESELI</sequence>
<dbReference type="Proteomes" id="UP000233375">
    <property type="component" value="Unassembled WGS sequence"/>
</dbReference>
<keyword evidence="2" id="KW-1185">Reference proteome</keyword>
<reference evidence="1 2" key="1">
    <citation type="journal article" date="2003" name="Int. J. Syst. Evol. Microbiol.">
        <title>Bacillus nealsonii sp. nov., isolated from a spacecraft-assembly facility, whose spores are gamma-radiation resistant.</title>
        <authorList>
            <person name="Venkateswaran K."/>
            <person name="Kempf M."/>
            <person name="Chen F."/>
            <person name="Satomi M."/>
            <person name="Nicholson W."/>
            <person name="Kern R."/>
        </authorList>
    </citation>
    <scope>NUCLEOTIDE SEQUENCE [LARGE SCALE GENOMIC DNA]</scope>
    <source>
        <strain evidence="1 2">FO-92</strain>
    </source>
</reference>
<gene>
    <name evidence="1" type="ORF">CWS01_09175</name>
</gene>
<comment type="caution">
    <text evidence="1">The sequence shown here is derived from an EMBL/GenBank/DDBJ whole genome shotgun (WGS) entry which is preliminary data.</text>
</comment>
<name>A0A2N0Z339_9BACI</name>
<proteinExistence type="predicted"/>
<dbReference type="EMBL" id="PISE01000017">
    <property type="protein sequence ID" value="PKG23933.1"/>
    <property type="molecule type" value="Genomic_DNA"/>
</dbReference>
<dbReference type="RefSeq" id="WP_101176897.1">
    <property type="nucleotide sequence ID" value="NZ_PISE01000017.1"/>
</dbReference>
<organism evidence="1 2">
    <name type="scientific">Niallia nealsonii</name>
    <dbReference type="NCBI Taxonomy" id="115979"/>
    <lineage>
        <taxon>Bacteria</taxon>
        <taxon>Bacillati</taxon>
        <taxon>Bacillota</taxon>
        <taxon>Bacilli</taxon>
        <taxon>Bacillales</taxon>
        <taxon>Bacillaceae</taxon>
        <taxon>Niallia</taxon>
    </lineage>
</organism>
<evidence type="ECO:0000313" key="1">
    <source>
        <dbReference type="EMBL" id="PKG23933.1"/>
    </source>
</evidence>
<dbReference type="Pfam" id="PF17356">
    <property type="entry name" value="PBSX_XtrA"/>
    <property type="match status" value="1"/>
</dbReference>
<dbReference type="AlphaFoldDB" id="A0A2N0Z339"/>
<dbReference type="InterPro" id="IPR035530">
    <property type="entry name" value="PBSX_XtrA"/>
</dbReference>
<accession>A0A2N0Z339</accession>